<dbReference type="InterPro" id="IPR000873">
    <property type="entry name" value="AMP-dep_synth/lig_dom"/>
</dbReference>
<evidence type="ECO:0000256" key="1">
    <source>
        <dbReference type="ARBA" id="ARBA00022450"/>
    </source>
</evidence>
<keyword evidence="4" id="KW-1133">Transmembrane helix</keyword>
<dbReference type="GO" id="GO:0003843">
    <property type="term" value="F:1,3-beta-D-glucan synthase activity"/>
    <property type="evidence" value="ECO:0007669"/>
    <property type="project" value="InterPro"/>
</dbReference>
<feature type="transmembrane region" description="Helical" evidence="4">
    <location>
        <begin position="216"/>
        <end position="238"/>
    </location>
</feature>
<protein>
    <recommendedName>
        <fullName evidence="5">Carrier domain-containing protein</fullName>
    </recommendedName>
</protein>
<evidence type="ECO:0000259" key="5">
    <source>
        <dbReference type="PROSITE" id="PS50075"/>
    </source>
</evidence>
<dbReference type="InterPro" id="IPR036736">
    <property type="entry name" value="ACP-like_sf"/>
</dbReference>
<feature type="transmembrane region" description="Helical" evidence="4">
    <location>
        <begin position="421"/>
        <end position="441"/>
    </location>
</feature>
<feature type="transmembrane region" description="Helical" evidence="4">
    <location>
        <begin position="2431"/>
        <end position="2451"/>
    </location>
</feature>
<feature type="transmembrane region" description="Helical" evidence="4">
    <location>
        <begin position="2253"/>
        <end position="2275"/>
    </location>
</feature>
<dbReference type="Gene3D" id="3.40.50.12780">
    <property type="entry name" value="N-terminal domain of ligase-like"/>
    <property type="match status" value="1"/>
</dbReference>
<feature type="transmembrane region" description="Helical" evidence="4">
    <location>
        <begin position="367"/>
        <end position="385"/>
    </location>
</feature>
<evidence type="ECO:0000313" key="7">
    <source>
        <dbReference type="Proteomes" id="UP000654075"/>
    </source>
</evidence>
<accession>A0A813I114</accession>
<evidence type="ECO:0000256" key="3">
    <source>
        <dbReference type="SAM" id="MobiDB-lite"/>
    </source>
</evidence>
<comment type="caution">
    <text evidence="6">The sequence shown here is derived from an EMBL/GenBank/DDBJ whole genome shotgun (WGS) entry which is preliminary data.</text>
</comment>
<dbReference type="InterPro" id="IPR003440">
    <property type="entry name" value="Glyco_trans_48_dom"/>
</dbReference>
<dbReference type="SUPFAM" id="SSF56801">
    <property type="entry name" value="Acetyl-CoA synthetase-like"/>
    <property type="match status" value="1"/>
</dbReference>
<name>A0A813I114_POLGL</name>
<feature type="transmembrane region" description="Helical" evidence="4">
    <location>
        <begin position="258"/>
        <end position="278"/>
    </location>
</feature>
<feature type="region of interest" description="Disordered" evidence="3">
    <location>
        <begin position="2635"/>
        <end position="2692"/>
    </location>
</feature>
<dbReference type="PROSITE" id="PS00455">
    <property type="entry name" value="AMP_BINDING"/>
    <property type="match status" value="1"/>
</dbReference>
<dbReference type="Pfam" id="PF07993">
    <property type="entry name" value="NAD_binding_4"/>
    <property type="match status" value="1"/>
</dbReference>
<dbReference type="Pfam" id="PF00550">
    <property type="entry name" value="PP-binding"/>
    <property type="match status" value="1"/>
</dbReference>
<feature type="transmembrane region" description="Helical" evidence="4">
    <location>
        <begin position="2580"/>
        <end position="2597"/>
    </location>
</feature>
<dbReference type="PROSITE" id="PS00012">
    <property type="entry name" value="PHOSPHOPANTETHEINE"/>
    <property type="match status" value="1"/>
</dbReference>
<dbReference type="InterPro" id="IPR036291">
    <property type="entry name" value="NAD(P)-bd_dom_sf"/>
</dbReference>
<keyword evidence="7" id="KW-1185">Reference proteome</keyword>
<dbReference type="InterPro" id="IPR042099">
    <property type="entry name" value="ANL_N_sf"/>
</dbReference>
<dbReference type="SUPFAM" id="SSF51735">
    <property type="entry name" value="NAD(P)-binding Rossmann-fold domains"/>
    <property type="match status" value="1"/>
</dbReference>
<feature type="transmembrane region" description="Helical" evidence="4">
    <location>
        <begin position="2200"/>
        <end position="2217"/>
    </location>
</feature>
<keyword evidence="4" id="KW-0472">Membrane</keyword>
<feature type="compositionally biased region" description="Polar residues" evidence="3">
    <location>
        <begin position="2635"/>
        <end position="2667"/>
    </location>
</feature>
<dbReference type="GO" id="GO:0000148">
    <property type="term" value="C:1,3-beta-D-glucan synthase complex"/>
    <property type="evidence" value="ECO:0007669"/>
    <property type="project" value="InterPro"/>
</dbReference>
<dbReference type="InterPro" id="IPR013120">
    <property type="entry name" value="FAR_NAD-bd"/>
</dbReference>
<dbReference type="EMBL" id="CAJNNV010033336">
    <property type="protein sequence ID" value="CAE8643333.1"/>
    <property type="molecule type" value="Genomic_DNA"/>
</dbReference>
<sequence length="2692" mass="298501">MATVHRRALEGVAAWCGYIAKGICMPAGIDRASLKAIERSIDENQHRPLPKLFAEALLLRIMESLGEQILNCPERLALLYYHSVRTAVEAVANEAAPISYQLNLEELQDGLAQMDFHSNPYERKKMPNGSRELGLNFDDINESGIQCRQGIAKTFKEPRSAMVIVDFIICYRVPFILKSWTFLVAVYIYLGTGLGNDLTTSFNGTWFQPKWLRVNFIQYAAAADAVAWIILEVMNLLYTSWQRGPSFCQRSPGVPGRLWLLEHLMNLVFSYAGLSMVWGHSKFLRKPFACRQSDVGECADPRSKTSEDTWDTLCWACIYWMSRFVVFCLMHRRAKPIFIHGTPWQTVRKAAGRGCWDKARADATVNAAWILMLLTSIAIEVIIILPSMKGLDWITACGFDVLGDVPGIPAQVGTCSEQENWLEFGCVTCVASILCALALVFLGAMVDIYFVFYIFAAVVGSIMGHSRQLNDLKNISLPIDLRPGVGREARLFKETFGPGWQEVQGLLDESLISPRMGKWLTEAAGNARHMHCCGCGRLALPQELLQKCGSCEEFQLCEICLASGASHSHNININNNNSDSHRLHAETEQLVVDMSPLAAARGTAQAIALSLELFGPRPCLGERKSKPSVGASFEESTHFRSKDYDWMSYAEVESVAHDAGAGIRQLLERTSASGCRFVGFFCAVGVQWFIADYACTMKGVSTVVMHRATNREQLTHILDETELTVLIASAHLRAVVWEAAARARRSQLQHVIWICDDEDSYAVQQNNHSAASDSGVLWRDHSWESVLESGRAVEEYLRRRVLQLSLQAVVKLLPSSGSTGLPKLVVVTEGDLFKAVNVSKLQCSEEVVLYAYEAVRQSHDVLLQGGRIGVFSGSLVRMLEDVQCLRPTCFAATPTFWNGLFSQFECQVLKEQRQQPVGSTEVRGRILQEWHGRRVLGNRVAVLISTGAPLRHEVKRWLIRVFGRLVLDAYGCTETGKLTSNGVVAEGVETRLVDLPELGYLTSDRPHPRGEILARTPQMAGYFDRASFQADGTMDLRQVAAHSSEWVVLSGTQYFRTGDVGELLGPGHVRVIDRCKNHFKLAQGIYVAPEPLEDIYLQSPLVEQLFIWGNSDMAAVAAVVVPSAELLRQLGLQPANPSECLLEPGNLESANRLVLRSFHALSQKLGLKSWETPQHLWLETVAFSEAEGLLTASNKLCRPALIQRYRSRLRNEEVSSSAHGAGVAGVNDEEVSSSAHVAGVAGVADAESPGQDAAEAEADASAAPSAEGQLCSGLQEILQEIALPPRRVFTTDDSLLSLGLDSLGIARLSARLSERFGTFGELPPRVLFSLNSLGDLERILFGGLAAARQALARSQVVHWEAEVDTELAELETLVRQGLGHDRGVTPRAAEIVLVTGATGFLGAFVLASLARMHSCSKIICLVRASHGQEAQQRLAHTMMSYALWDDQVAAKTAALPTRGLEVDRLGLSDKDFAELLPGSLGAIFHRAAEVSGALPYSALKAANVVGTRRIVELALRARAKLYHISSLGFLDGGHPETLDVQTGCLSGLPVKSGYAQSKWVAERVVICAMRRHQLKALIFRPGTISGETPAGASNRKDAVSLLLCGLIQEGMVCTEPRSPIAPWFNLAPVDYVADAIVHIALLREPISDIYHLASARSTSLSTLCCWLRGGGFFLEEVSPESFCARIRRVDEAHPLFPLRAFLARPGFQSQGQSGQPTGSPVEPCVRNAAAALRGTQFAKEVTPQALLKSIAFLMQPRNQSPDDQHGVGDLTGPPLGDGVNTNLAFIISQFPDEWIFLAKRLHQQGHLEEPNAHDLFKRFMRRHLREDLVVEVRIWAAMRTQSVAKTVIGALQYERALAFLPKMKQYYARFPEKRSPEDHAELILSHQNYGMKPPEGTPENDESVRLLMSRYANDSLVLVFDLAPTSSLETWHFVEAFLTRRGGYELGAITYASVKCRWDAAIQGLRVLEVLPRKFPLRLGQGDYRTQGKACNQLNALRFASGHYVQALDCNMGVFIGEGFKVPYVLRVFMPLDKRDRVATQCRYLGFREHIYTGREGTVGKCHASAEWTFGTIYQRFLSGMGTRMHYGHPDFVDGFWARNRGGMSKSSPVVNLSEDIFAGYNVHMRGEASPHVDALEFEKGREATFNAASSFFSKISGGSVAVVRSRDNHLLCERTGILHSLSFYFTSVAFYVSNLLIDMSISLYVMLFIVFTLANIDLAKLTTLGSSFSTEWLLSMGIMSLFPQFFELVLEFGAVRACKDVFGGLLASTLFFIFQNKNISAAMRDGVGSGLAKYFFTGRPMANQHQTWKDMYGLYWKSHYSPALRLMTSYLVYNVLVSQTFQGRLPMFLVVVSFTSWIITPIVFSPFPRFSLIEQDLREFLSFINGRAGTAEEDILEVVDRGRRGRARTIFECGLADAISYWRDMPMIVLLFRLALPAEIMDFLWIYLVVLQSPRKDGPSCMFAQALAKSPSENQSAAQVMPFGEQVIGSRADSPSMWARSSTGLESKARFPEYLISFLVFLEYLGCAEHIVLVSIRAIFLVLTCCCCIAEEDATLWLYQSVRFVHVYFFGHQIHKLQAYMVLLSNTIVSLFLLLLDKAFCNVHTWWLLNEELARTGRREQYLENRPTLLEQESQRYGHTSETSSNRGEQSDISASSDQGASSGELHSSRVHHSGIGGPHRGVTSGSMWSN</sequence>
<dbReference type="Pfam" id="PF00501">
    <property type="entry name" value="AMP-binding"/>
    <property type="match status" value="1"/>
</dbReference>
<dbReference type="Proteomes" id="UP000654075">
    <property type="component" value="Unassembled WGS sequence"/>
</dbReference>
<feature type="transmembrane region" description="Helical" evidence="4">
    <location>
        <begin position="163"/>
        <end position="190"/>
    </location>
</feature>
<gene>
    <name evidence="6" type="ORF">PGLA1383_LOCUS57679</name>
</gene>
<keyword evidence="2" id="KW-0597">Phosphoprotein</keyword>
<dbReference type="GO" id="GO:0006075">
    <property type="term" value="P:(1-&gt;3)-beta-D-glucan biosynthetic process"/>
    <property type="evidence" value="ECO:0007669"/>
    <property type="project" value="InterPro"/>
</dbReference>
<feature type="transmembrane region" description="Helical" evidence="4">
    <location>
        <begin position="2177"/>
        <end position="2194"/>
    </location>
</feature>
<dbReference type="Pfam" id="PF02364">
    <property type="entry name" value="Glucan_synthase"/>
    <property type="match status" value="1"/>
</dbReference>
<dbReference type="SUPFAM" id="SSF47336">
    <property type="entry name" value="ACP-like"/>
    <property type="match status" value="1"/>
</dbReference>
<keyword evidence="1" id="KW-0596">Phosphopantetheine</keyword>
<feature type="transmembrane region" description="Helical" evidence="4">
    <location>
        <begin position="2348"/>
        <end position="2368"/>
    </location>
</feature>
<evidence type="ECO:0000313" key="6">
    <source>
        <dbReference type="EMBL" id="CAE8643333.1"/>
    </source>
</evidence>
<dbReference type="GO" id="GO:0005886">
    <property type="term" value="C:plasma membrane"/>
    <property type="evidence" value="ECO:0007669"/>
    <property type="project" value="TreeGrafter"/>
</dbReference>
<evidence type="ECO:0000256" key="4">
    <source>
        <dbReference type="SAM" id="Phobius"/>
    </source>
</evidence>
<feature type="transmembrane region" description="Helical" evidence="4">
    <location>
        <begin position="2515"/>
        <end position="2533"/>
    </location>
</feature>
<keyword evidence="4" id="KW-0812">Transmembrane</keyword>
<feature type="transmembrane region" description="Helical" evidence="4">
    <location>
        <begin position="448"/>
        <end position="466"/>
    </location>
</feature>
<dbReference type="Gene3D" id="1.10.1200.10">
    <property type="entry name" value="ACP-like"/>
    <property type="match status" value="1"/>
</dbReference>
<feature type="domain" description="Carrier" evidence="5">
    <location>
        <begin position="1264"/>
        <end position="1344"/>
    </location>
</feature>
<reference evidence="6" key="1">
    <citation type="submission" date="2021-02" db="EMBL/GenBank/DDBJ databases">
        <authorList>
            <person name="Dougan E. K."/>
            <person name="Rhodes N."/>
            <person name="Thang M."/>
            <person name="Chan C."/>
        </authorList>
    </citation>
    <scope>NUCLEOTIDE SEQUENCE</scope>
</reference>
<dbReference type="PROSITE" id="PS50075">
    <property type="entry name" value="CARRIER"/>
    <property type="match status" value="1"/>
</dbReference>
<dbReference type="OrthoDB" id="429813at2759"/>
<dbReference type="NCBIfam" id="TIGR01746">
    <property type="entry name" value="Thioester-redct"/>
    <property type="match status" value="1"/>
</dbReference>
<proteinExistence type="predicted"/>
<dbReference type="PANTHER" id="PTHR12741:SF48">
    <property type="entry name" value="1,3-BETA-GLUCAN SYNTHASE COMPONENT FKS1-RELATED"/>
    <property type="match status" value="1"/>
</dbReference>
<evidence type="ECO:0000256" key="2">
    <source>
        <dbReference type="ARBA" id="ARBA00022553"/>
    </source>
</evidence>
<dbReference type="Gene3D" id="3.40.50.720">
    <property type="entry name" value="NAD(P)-binding Rossmann-like Domain"/>
    <property type="match status" value="1"/>
</dbReference>
<dbReference type="InterPro" id="IPR006162">
    <property type="entry name" value="Ppantetheine_attach_site"/>
</dbReference>
<dbReference type="InterPro" id="IPR009081">
    <property type="entry name" value="PP-bd_ACP"/>
</dbReference>
<dbReference type="PANTHER" id="PTHR12741">
    <property type="entry name" value="LYST-INTERACTING PROTEIN LIP5 DOPAMINE RESPONSIVE PROTEIN DRG-1"/>
    <property type="match status" value="1"/>
</dbReference>
<organism evidence="6 7">
    <name type="scientific">Polarella glacialis</name>
    <name type="common">Dinoflagellate</name>
    <dbReference type="NCBI Taxonomy" id="89957"/>
    <lineage>
        <taxon>Eukaryota</taxon>
        <taxon>Sar</taxon>
        <taxon>Alveolata</taxon>
        <taxon>Dinophyceae</taxon>
        <taxon>Suessiales</taxon>
        <taxon>Suessiaceae</taxon>
        <taxon>Polarella</taxon>
    </lineage>
</organism>
<feature type="transmembrane region" description="Helical" evidence="4">
    <location>
        <begin position="310"/>
        <end position="330"/>
    </location>
</feature>
<dbReference type="InterPro" id="IPR020845">
    <property type="entry name" value="AMP-binding_CS"/>
</dbReference>
<dbReference type="InterPro" id="IPR010080">
    <property type="entry name" value="Thioester_reductase-like_dom"/>
</dbReference>